<comment type="subcellular location">
    <subcellularLocation>
        <location evidence="1">Cell membrane</location>
        <topology evidence="1">Multi-pass membrane protein</topology>
    </subcellularLocation>
</comment>
<dbReference type="OrthoDB" id="7056654at2"/>
<evidence type="ECO:0000256" key="1">
    <source>
        <dbReference type="ARBA" id="ARBA00004651"/>
    </source>
</evidence>
<dbReference type="EMBL" id="QJKB01000006">
    <property type="protein sequence ID" value="PXX41948.1"/>
    <property type="molecule type" value="Genomic_DNA"/>
</dbReference>
<dbReference type="PANTHER" id="PTHR30250:SF11">
    <property type="entry name" value="O-ANTIGEN TRANSPORTER-RELATED"/>
    <property type="match status" value="1"/>
</dbReference>
<evidence type="ECO:0000256" key="4">
    <source>
        <dbReference type="ARBA" id="ARBA00022989"/>
    </source>
</evidence>
<feature type="transmembrane region" description="Helical" evidence="6">
    <location>
        <begin position="117"/>
        <end position="133"/>
    </location>
</feature>
<dbReference type="PANTHER" id="PTHR30250">
    <property type="entry name" value="PST FAMILY PREDICTED COLANIC ACID TRANSPORTER"/>
    <property type="match status" value="1"/>
</dbReference>
<feature type="transmembrane region" description="Helical" evidence="6">
    <location>
        <begin position="90"/>
        <end position="111"/>
    </location>
</feature>
<keyword evidence="3 6" id="KW-0812">Transmembrane</keyword>
<protein>
    <submittedName>
        <fullName evidence="7">O-antigen/teichoic acid export membrane protein</fullName>
    </submittedName>
</protein>
<reference evidence="7 8" key="1">
    <citation type="submission" date="2018-05" db="EMBL/GenBank/DDBJ databases">
        <title>Genomic Encyclopedia of Type Strains, Phase IV (KMG-IV): sequencing the most valuable type-strain genomes for metagenomic binning, comparative biology and taxonomic classification.</title>
        <authorList>
            <person name="Goeker M."/>
        </authorList>
    </citation>
    <scope>NUCLEOTIDE SEQUENCE [LARGE SCALE GENOMIC DNA]</scope>
    <source>
        <strain evidence="7 8">DSM 19792</strain>
    </source>
</reference>
<dbReference type="InterPro" id="IPR050833">
    <property type="entry name" value="Poly_Biosynth_Transport"/>
</dbReference>
<comment type="caution">
    <text evidence="7">The sequence shown here is derived from an EMBL/GenBank/DDBJ whole genome shotgun (WGS) entry which is preliminary data.</text>
</comment>
<dbReference type="GO" id="GO:0005886">
    <property type="term" value="C:plasma membrane"/>
    <property type="evidence" value="ECO:0007669"/>
    <property type="project" value="UniProtKB-SubCell"/>
</dbReference>
<feature type="transmembrane region" description="Helical" evidence="6">
    <location>
        <begin position="398"/>
        <end position="420"/>
    </location>
</feature>
<name>A0A318J6H7_9BURK</name>
<evidence type="ECO:0000313" key="8">
    <source>
        <dbReference type="Proteomes" id="UP000247792"/>
    </source>
</evidence>
<feature type="transmembrane region" description="Helical" evidence="6">
    <location>
        <begin position="47"/>
        <end position="69"/>
    </location>
</feature>
<gene>
    <name evidence="7" type="ORF">DFR42_106127</name>
</gene>
<accession>A0A318J6H7</accession>
<feature type="transmembrane region" description="Helical" evidence="6">
    <location>
        <begin position="12"/>
        <end position="35"/>
    </location>
</feature>
<dbReference type="AlphaFoldDB" id="A0A318J6H7"/>
<keyword evidence="5 6" id="KW-0472">Membrane</keyword>
<keyword evidence="4 6" id="KW-1133">Transmembrane helix</keyword>
<feature type="transmembrane region" description="Helical" evidence="6">
    <location>
        <begin position="154"/>
        <end position="170"/>
    </location>
</feature>
<evidence type="ECO:0000256" key="3">
    <source>
        <dbReference type="ARBA" id="ARBA00022692"/>
    </source>
</evidence>
<evidence type="ECO:0000256" key="2">
    <source>
        <dbReference type="ARBA" id="ARBA00022475"/>
    </source>
</evidence>
<feature type="transmembrane region" description="Helical" evidence="6">
    <location>
        <begin position="304"/>
        <end position="327"/>
    </location>
</feature>
<sequence length="433" mass="47667">MSFYKKFLSSSILSVIDQGMLSALNFVIGILLMNLVAKDDYGLYGQLYAGGLLVGLIVDSWIAGPLTTVAPSVQGDTRKSLLRHYWYKQVFWTLAIGSLAFVIVEFVPAATHYSNKSWLLGAVFATYLFGNGIREYGRTVGFIQSDIISVLRQDILYVSLVAIGLASLYFSKNFDLVTVFSLLAASSLLCTLASRQHFLAHTSTDVEAHAEEEIRQAINAHQETISGHGRWAVSGVIVGWLSNYSYVYLSGAWLGVVAIADLNASRLMLMPIPLAVAAWSRVARPEASRLMAKKDWHGLKRLTLFSIAGIELVVLAYVALLLLALPWLESHVISAKYSGLDPLVMMWGAYFAINAARWVGTSWLSSGGAYKQMFFLGSVTLAMVLLITYFSIPRMGAPGAILALIVVEVFELIVVWRFILPRLQKQVHLQDAA</sequence>
<evidence type="ECO:0000256" key="6">
    <source>
        <dbReference type="SAM" id="Phobius"/>
    </source>
</evidence>
<evidence type="ECO:0000313" key="7">
    <source>
        <dbReference type="EMBL" id="PXX41948.1"/>
    </source>
</evidence>
<organism evidence="7 8">
    <name type="scientific">Undibacterium pigrum</name>
    <dbReference type="NCBI Taxonomy" id="401470"/>
    <lineage>
        <taxon>Bacteria</taxon>
        <taxon>Pseudomonadati</taxon>
        <taxon>Pseudomonadota</taxon>
        <taxon>Betaproteobacteria</taxon>
        <taxon>Burkholderiales</taxon>
        <taxon>Oxalobacteraceae</taxon>
        <taxon>Undibacterium</taxon>
    </lineage>
</organism>
<dbReference type="Proteomes" id="UP000247792">
    <property type="component" value="Unassembled WGS sequence"/>
</dbReference>
<feature type="transmembrane region" description="Helical" evidence="6">
    <location>
        <begin position="231"/>
        <end position="260"/>
    </location>
</feature>
<evidence type="ECO:0000256" key="5">
    <source>
        <dbReference type="ARBA" id="ARBA00023136"/>
    </source>
</evidence>
<proteinExistence type="predicted"/>
<keyword evidence="2" id="KW-1003">Cell membrane</keyword>
<keyword evidence="8" id="KW-1185">Reference proteome</keyword>
<feature type="transmembrane region" description="Helical" evidence="6">
    <location>
        <begin position="373"/>
        <end position="392"/>
    </location>
</feature>
<dbReference type="RefSeq" id="WP_110256388.1">
    <property type="nucleotide sequence ID" value="NZ_QJKB01000006.1"/>
</dbReference>
<feature type="transmembrane region" description="Helical" evidence="6">
    <location>
        <begin position="347"/>
        <end position="366"/>
    </location>
</feature>